<dbReference type="AlphaFoldDB" id="A0A0C5XN42"/>
<name>A0A0C5XN42_NOCSI</name>
<dbReference type="GeneID" id="96612680"/>
<dbReference type="EC" id="2.1.1.-" evidence="2"/>
<dbReference type="RefSeq" id="WP_052139169.1">
    <property type="nucleotide sequence ID" value="NZ_BJMC01000020.1"/>
</dbReference>
<organism evidence="2 3">
    <name type="scientific">Nocardioides simplex</name>
    <name type="common">Arthrobacter simplex</name>
    <dbReference type="NCBI Taxonomy" id="2045"/>
    <lineage>
        <taxon>Bacteria</taxon>
        <taxon>Bacillati</taxon>
        <taxon>Actinomycetota</taxon>
        <taxon>Actinomycetes</taxon>
        <taxon>Propionibacteriales</taxon>
        <taxon>Nocardioidaceae</taxon>
        <taxon>Pimelobacter</taxon>
    </lineage>
</organism>
<dbReference type="InterPro" id="IPR041698">
    <property type="entry name" value="Methyltransf_25"/>
</dbReference>
<evidence type="ECO:0000313" key="3">
    <source>
        <dbReference type="Proteomes" id="UP000030300"/>
    </source>
</evidence>
<dbReference type="PANTHER" id="PTHR43861">
    <property type="entry name" value="TRANS-ACONITATE 2-METHYLTRANSFERASE-RELATED"/>
    <property type="match status" value="1"/>
</dbReference>
<protein>
    <submittedName>
        <fullName evidence="2">Methyltransferase</fullName>
        <ecNumber evidence="2">2.1.1.-</ecNumber>
    </submittedName>
</protein>
<keyword evidence="2" id="KW-0489">Methyltransferase</keyword>
<dbReference type="KEGG" id="psim:KR76_26940"/>
<dbReference type="CDD" id="cd02440">
    <property type="entry name" value="AdoMet_MTases"/>
    <property type="match status" value="1"/>
</dbReference>
<gene>
    <name evidence="2" type="ORF">KR76_26940</name>
</gene>
<dbReference type="Gene3D" id="2.20.130.10">
    <property type="entry name" value="CAC2371-like domains"/>
    <property type="match status" value="1"/>
</dbReference>
<dbReference type="STRING" id="2045.KR76_26940"/>
<evidence type="ECO:0000313" key="2">
    <source>
        <dbReference type="EMBL" id="AJR18852.1"/>
    </source>
</evidence>
<keyword evidence="1 2" id="KW-0808">Transferase</keyword>
<accession>A0A0C5XN42</accession>
<proteinExistence type="predicted"/>
<dbReference type="SUPFAM" id="SSF53335">
    <property type="entry name" value="S-adenosyl-L-methionine-dependent methyltransferases"/>
    <property type="match status" value="1"/>
</dbReference>
<dbReference type="HOGENOM" id="CLU_1179248_0_0_11"/>
<reference evidence="2 3" key="1">
    <citation type="journal article" date="2015" name="Genome Announc.">
        <title>Complete Genome Sequence of Steroid-Transforming Nocardioides simplex VKM Ac-2033D.</title>
        <authorList>
            <person name="Shtratnikova V.Y."/>
            <person name="Schelkunov M.I."/>
            <person name="Pekov Y.A."/>
            <person name="Fokina V.V."/>
            <person name="Logacheva M.D."/>
            <person name="Sokolov S.L."/>
            <person name="Bragin E.Y."/>
            <person name="Ashapkin V.V."/>
            <person name="Donova M.V."/>
        </authorList>
    </citation>
    <scope>NUCLEOTIDE SEQUENCE [LARGE SCALE GENOMIC DNA]</scope>
    <source>
        <strain evidence="2 3">VKM Ac-2033D</strain>
    </source>
</reference>
<dbReference type="OrthoDB" id="3172472at2"/>
<keyword evidence="3" id="KW-1185">Reference proteome</keyword>
<dbReference type="EMBL" id="CP009896">
    <property type="protein sequence ID" value="AJR18852.1"/>
    <property type="molecule type" value="Genomic_DNA"/>
</dbReference>
<dbReference type="Proteomes" id="UP000030300">
    <property type="component" value="Chromosome"/>
</dbReference>
<dbReference type="Pfam" id="PF13649">
    <property type="entry name" value="Methyltransf_25"/>
    <property type="match status" value="1"/>
</dbReference>
<sequence>MYDGFAQYYDAVMGAPTARLERLAEFVADYGPTGGRALELGCGTGLLLEHLQPDFECSGLDSSPSMLEIAGRRCPAASLYLADMTNFRIGEAFDVIYSLFDTLNHVSPVERWGDVFRLAAEHLRVGGLLVFDVNTRTRLADLSRAEPWSLEVDGARVVLDVTQADSSTDIFEFHIEVSPPGEREPFSEVVPELAVGLEEIEARLHPWFSVLARVDEAGRPAGEISGHVYYACRRR</sequence>
<dbReference type="GO" id="GO:0032259">
    <property type="term" value="P:methylation"/>
    <property type="evidence" value="ECO:0007669"/>
    <property type="project" value="UniProtKB-KW"/>
</dbReference>
<evidence type="ECO:0000256" key="1">
    <source>
        <dbReference type="ARBA" id="ARBA00022679"/>
    </source>
</evidence>
<dbReference type="Gene3D" id="3.40.50.150">
    <property type="entry name" value="Vaccinia Virus protein VP39"/>
    <property type="match status" value="1"/>
</dbReference>
<dbReference type="InterPro" id="IPR029063">
    <property type="entry name" value="SAM-dependent_MTases_sf"/>
</dbReference>
<dbReference type="GO" id="GO:0008168">
    <property type="term" value="F:methyltransferase activity"/>
    <property type="evidence" value="ECO:0007669"/>
    <property type="project" value="UniProtKB-KW"/>
</dbReference>